<name>A0ABR8ULA7_9GAMM</name>
<dbReference type="InterPro" id="IPR036286">
    <property type="entry name" value="LexA/Signal_pep-like_sf"/>
</dbReference>
<evidence type="ECO:0000256" key="3">
    <source>
        <dbReference type="ARBA" id="ARBA00022705"/>
    </source>
</evidence>
<dbReference type="InterPro" id="IPR036388">
    <property type="entry name" value="WH-like_DNA-bd_sf"/>
</dbReference>
<evidence type="ECO:0000256" key="6">
    <source>
        <dbReference type="ARBA" id="ARBA00022813"/>
    </source>
</evidence>
<feature type="domain" description="LexA repressor DNA-binding" evidence="15">
    <location>
        <begin position="4"/>
        <end position="66"/>
    </location>
</feature>
<dbReference type="Gene3D" id="1.10.10.10">
    <property type="entry name" value="Winged helix-like DNA-binding domain superfamily/Winged helix DNA-binding domain"/>
    <property type="match status" value="1"/>
</dbReference>
<keyword evidence="3 12" id="KW-0235">DNA replication</keyword>
<keyword evidence="5 12" id="KW-0378">Hydrolase</keyword>
<keyword evidence="4 12" id="KW-0227">DNA damage</keyword>
<dbReference type="EC" id="3.4.21.88" evidence="12"/>
<dbReference type="InterPro" id="IPR006200">
    <property type="entry name" value="LexA"/>
</dbReference>
<dbReference type="RefSeq" id="WP_191729969.1">
    <property type="nucleotide sequence ID" value="NZ_JACSQJ010000007.1"/>
</dbReference>
<gene>
    <name evidence="12 16" type="primary">lexA</name>
    <name evidence="16" type="ORF">H9645_12275</name>
</gene>
<dbReference type="Pfam" id="PF00717">
    <property type="entry name" value="Peptidase_S24"/>
    <property type="match status" value="1"/>
</dbReference>
<keyword evidence="8 12" id="KW-0238">DNA-binding</keyword>
<dbReference type="CDD" id="cd06529">
    <property type="entry name" value="S24_LexA-like"/>
    <property type="match status" value="1"/>
</dbReference>
<dbReference type="InterPro" id="IPR006199">
    <property type="entry name" value="LexA_DNA-bd_dom"/>
</dbReference>
<dbReference type="Gene3D" id="2.10.109.10">
    <property type="entry name" value="Umud Fragment, subunit A"/>
    <property type="match status" value="1"/>
</dbReference>
<evidence type="ECO:0000256" key="10">
    <source>
        <dbReference type="ARBA" id="ARBA00023204"/>
    </source>
</evidence>
<evidence type="ECO:0000256" key="8">
    <source>
        <dbReference type="ARBA" id="ARBA00023125"/>
    </source>
</evidence>
<sequence length="224" mass="24397">MTDDLTHRQRDVLGFIQAHAQAEGAPPTLQQIADAFGFRQACAAHKHVRRLQQAGYLEVRPNEARGIRVVGGLAQGGASGRAGRGRQIPGTRLKVRDDRLDLPVLGRVAAGSPIGADAGVERHVLLDRALFSSRPDYLLRVKGDSMRDDGIFDGDLVAVQRASDARNGQVVVARIDGEITIKRLERTRSRLRLLPRNPDYAPIEVPPGSDFAIEGIYCGLVRAE</sequence>
<dbReference type="Pfam" id="PF01726">
    <property type="entry name" value="LexA_DNA_bind"/>
    <property type="match status" value="1"/>
</dbReference>
<keyword evidence="9 12" id="KW-0804">Transcription</keyword>
<keyword evidence="7 12" id="KW-0805">Transcription regulation</keyword>
<dbReference type="InterPro" id="IPR050077">
    <property type="entry name" value="LexA_repressor"/>
</dbReference>
<evidence type="ECO:0000256" key="13">
    <source>
        <dbReference type="RuleBase" id="RU003991"/>
    </source>
</evidence>
<keyword evidence="11 12" id="KW-0742">SOS response</keyword>
<feature type="DNA-binding region" description="H-T-H motif" evidence="12">
    <location>
        <begin position="29"/>
        <end position="49"/>
    </location>
</feature>
<evidence type="ECO:0000256" key="7">
    <source>
        <dbReference type="ARBA" id="ARBA00023015"/>
    </source>
</evidence>
<comment type="caution">
    <text evidence="16">The sequence shown here is derived from an EMBL/GenBank/DDBJ whole genome shotgun (WGS) entry which is preliminary data.</text>
</comment>
<comment type="function">
    <text evidence="12">Represses a number of genes involved in the response to DNA damage (SOS response), including recA and lexA. In the presence of single-stranded DNA, RecA interacts with LexA causing an autocatalytic cleavage which disrupts the DNA-binding part of LexA, leading to derepression of the SOS regulon and eventually DNA repair.</text>
</comment>
<keyword evidence="17" id="KW-1185">Reference proteome</keyword>
<evidence type="ECO:0000256" key="12">
    <source>
        <dbReference type="HAMAP-Rule" id="MF_00015"/>
    </source>
</evidence>
<evidence type="ECO:0000259" key="14">
    <source>
        <dbReference type="Pfam" id="PF00717"/>
    </source>
</evidence>
<dbReference type="PRINTS" id="PR00726">
    <property type="entry name" value="LEXASERPTASE"/>
</dbReference>
<evidence type="ECO:0000313" key="17">
    <source>
        <dbReference type="Proteomes" id="UP000647183"/>
    </source>
</evidence>
<dbReference type="GO" id="GO:0004252">
    <property type="term" value="F:serine-type endopeptidase activity"/>
    <property type="evidence" value="ECO:0007669"/>
    <property type="project" value="UniProtKB-EC"/>
</dbReference>
<dbReference type="InterPro" id="IPR006197">
    <property type="entry name" value="Peptidase_S24_LexA"/>
</dbReference>
<dbReference type="NCBIfam" id="TIGR00498">
    <property type="entry name" value="lexA"/>
    <property type="match status" value="1"/>
</dbReference>
<keyword evidence="2 12" id="KW-0678">Repressor</keyword>
<evidence type="ECO:0000256" key="9">
    <source>
        <dbReference type="ARBA" id="ARBA00023163"/>
    </source>
</evidence>
<feature type="site" description="Cleavage; by autolysis" evidence="12">
    <location>
        <begin position="110"/>
        <end position="111"/>
    </location>
</feature>
<dbReference type="PANTHER" id="PTHR33516">
    <property type="entry name" value="LEXA REPRESSOR"/>
    <property type="match status" value="1"/>
</dbReference>
<comment type="similarity">
    <text evidence="1 12 13">Belongs to the peptidase S24 family.</text>
</comment>
<dbReference type="SUPFAM" id="SSF51306">
    <property type="entry name" value="LexA/Signal peptidase"/>
    <property type="match status" value="1"/>
</dbReference>
<protein>
    <recommendedName>
        <fullName evidence="12">LexA repressor</fullName>
        <ecNumber evidence="12">3.4.21.88</ecNumber>
    </recommendedName>
</protein>
<dbReference type="HAMAP" id="MF_00015">
    <property type="entry name" value="LexA"/>
    <property type="match status" value="1"/>
</dbReference>
<dbReference type="InterPro" id="IPR015927">
    <property type="entry name" value="Peptidase_S24_S26A/B/C"/>
</dbReference>
<reference evidence="16 17" key="1">
    <citation type="submission" date="2020-08" db="EMBL/GenBank/DDBJ databases">
        <title>A Genomic Blueprint of the Chicken Gut Microbiome.</title>
        <authorList>
            <person name="Gilroy R."/>
            <person name="Ravi A."/>
            <person name="Getino M."/>
            <person name="Pursley I."/>
            <person name="Horton D.L."/>
            <person name="Alikhan N.-F."/>
            <person name="Baker D."/>
            <person name="Gharbi K."/>
            <person name="Hall N."/>
            <person name="Watson M."/>
            <person name="Adriaenssens E.M."/>
            <person name="Foster-Nyarko E."/>
            <person name="Jarju S."/>
            <person name="Secka A."/>
            <person name="Antonio M."/>
            <person name="Oren A."/>
            <person name="Chaudhuri R."/>
            <person name="La Ragione R.M."/>
            <person name="Hildebrand F."/>
            <person name="Pallen M.J."/>
        </authorList>
    </citation>
    <scope>NUCLEOTIDE SEQUENCE [LARGE SCALE GENOMIC DNA]</scope>
    <source>
        <strain evidence="16 17">Sa2BVA3</strain>
    </source>
</reference>
<proteinExistence type="inferred from homology"/>
<dbReference type="EMBL" id="JACSQJ010000007">
    <property type="protein sequence ID" value="MBD7988805.1"/>
    <property type="molecule type" value="Genomic_DNA"/>
</dbReference>
<feature type="active site" description="For autocatalytic cleavage activity" evidence="12">
    <location>
        <position position="182"/>
    </location>
</feature>
<evidence type="ECO:0000256" key="4">
    <source>
        <dbReference type="ARBA" id="ARBA00022763"/>
    </source>
</evidence>
<evidence type="ECO:0000256" key="2">
    <source>
        <dbReference type="ARBA" id="ARBA00022491"/>
    </source>
</evidence>
<dbReference type="InterPro" id="IPR039418">
    <property type="entry name" value="LexA-like"/>
</dbReference>
<dbReference type="InterPro" id="IPR036390">
    <property type="entry name" value="WH_DNA-bd_sf"/>
</dbReference>
<evidence type="ECO:0000256" key="11">
    <source>
        <dbReference type="ARBA" id="ARBA00023236"/>
    </source>
</evidence>
<feature type="domain" description="Peptidase S24/S26A/S26B/S26C" evidence="14">
    <location>
        <begin position="103"/>
        <end position="217"/>
    </location>
</feature>
<keyword evidence="6 12" id="KW-0068">Autocatalytic cleavage</keyword>
<evidence type="ECO:0000256" key="5">
    <source>
        <dbReference type="ARBA" id="ARBA00022801"/>
    </source>
</evidence>
<dbReference type="SUPFAM" id="SSF46785">
    <property type="entry name" value="Winged helix' DNA-binding domain"/>
    <property type="match status" value="1"/>
</dbReference>
<organism evidence="16 17">
    <name type="scientific">Luteimonas colneyensis</name>
    <dbReference type="NCBI Taxonomy" id="2762230"/>
    <lineage>
        <taxon>Bacteria</taxon>
        <taxon>Pseudomonadati</taxon>
        <taxon>Pseudomonadota</taxon>
        <taxon>Gammaproteobacteria</taxon>
        <taxon>Lysobacterales</taxon>
        <taxon>Lysobacteraceae</taxon>
        <taxon>Luteimonas</taxon>
    </lineage>
</organism>
<accession>A0ABR8ULA7</accession>
<evidence type="ECO:0000256" key="1">
    <source>
        <dbReference type="ARBA" id="ARBA00007484"/>
    </source>
</evidence>
<comment type="catalytic activity">
    <reaction evidence="12">
        <text>Hydrolysis of Ala-|-Gly bond in repressor LexA.</text>
        <dbReference type="EC" id="3.4.21.88"/>
    </reaction>
</comment>
<keyword evidence="10 12" id="KW-0234">DNA repair</keyword>
<comment type="subunit">
    <text evidence="12">Homodimer.</text>
</comment>
<dbReference type="PANTHER" id="PTHR33516:SF2">
    <property type="entry name" value="LEXA REPRESSOR-RELATED"/>
    <property type="match status" value="1"/>
</dbReference>
<evidence type="ECO:0000313" key="16">
    <source>
        <dbReference type="EMBL" id="MBD7988805.1"/>
    </source>
</evidence>
<dbReference type="Proteomes" id="UP000647183">
    <property type="component" value="Unassembled WGS sequence"/>
</dbReference>
<feature type="active site" description="For autocatalytic cleavage activity" evidence="12">
    <location>
        <position position="145"/>
    </location>
</feature>
<evidence type="ECO:0000259" key="15">
    <source>
        <dbReference type="Pfam" id="PF01726"/>
    </source>
</evidence>